<evidence type="ECO:0000313" key="3">
    <source>
        <dbReference type="Proteomes" id="UP000013827"/>
    </source>
</evidence>
<proteinExistence type="predicted"/>
<evidence type="ECO:0000313" key="2">
    <source>
        <dbReference type="EnsemblProtists" id="EOD36244"/>
    </source>
</evidence>
<reference evidence="2" key="2">
    <citation type="submission" date="2024-10" db="UniProtKB">
        <authorList>
            <consortium name="EnsemblProtists"/>
        </authorList>
    </citation>
    <scope>IDENTIFICATION</scope>
</reference>
<evidence type="ECO:0000256" key="1">
    <source>
        <dbReference type="SAM" id="MobiDB-lite"/>
    </source>
</evidence>
<dbReference type="HOGENOM" id="CLU_1423929_0_0_1"/>
<dbReference type="KEGG" id="ehx:EMIHUDRAFT_226527"/>
<dbReference type="GeneID" id="17281514"/>
<dbReference type="RefSeq" id="XP_005788673.1">
    <property type="nucleotide sequence ID" value="XM_005788616.1"/>
</dbReference>
<protein>
    <submittedName>
        <fullName evidence="2">Uncharacterized protein</fullName>
    </submittedName>
</protein>
<feature type="region of interest" description="Disordered" evidence="1">
    <location>
        <begin position="78"/>
        <end position="191"/>
    </location>
</feature>
<name>A0A0D3KKF9_EMIH1</name>
<dbReference type="EnsemblProtists" id="EOD36244">
    <property type="protein sequence ID" value="EOD36244"/>
    <property type="gene ID" value="EMIHUDRAFT_226527"/>
</dbReference>
<keyword evidence="3" id="KW-1185">Reference proteome</keyword>
<organism evidence="2 3">
    <name type="scientific">Emiliania huxleyi (strain CCMP1516)</name>
    <dbReference type="NCBI Taxonomy" id="280463"/>
    <lineage>
        <taxon>Eukaryota</taxon>
        <taxon>Haptista</taxon>
        <taxon>Haptophyta</taxon>
        <taxon>Prymnesiophyceae</taxon>
        <taxon>Isochrysidales</taxon>
        <taxon>Noelaerhabdaceae</taxon>
        <taxon>Emiliania</taxon>
    </lineage>
</organism>
<feature type="compositionally biased region" description="Polar residues" evidence="1">
    <location>
        <begin position="114"/>
        <end position="129"/>
    </location>
</feature>
<dbReference type="PaxDb" id="2903-EOD36244"/>
<dbReference type="AlphaFoldDB" id="A0A0D3KKF9"/>
<dbReference type="Proteomes" id="UP000013827">
    <property type="component" value="Unassembled WGS sequence"/>
</dbReference>
<sequence>MAAVADRSHLSAMDANTVDANAATEAPCKQPASHPSTKAPEAFVFACPGCGATLQAALQAEITSVQCDSCRDVFDVQMPPRDAPPIAPPPRAPPPAATGGGPAVGQQRNRPEQLDSTATELEDQLTTGMRQLADTQEMAPADAVFGGSSRRGETPRSTTSASEADEGDGAGGDGGTGFDLFGPDPTPMEDL</sequence>
<accession>A0A0D3KKF9</accession>
<feature type="compositionally biased region" description="Pro residues" evidence="1">
    <location>
        <begin position="81"/>
        <end position="96"/>
    </location>
</feature>
<reference evidence="3" key="1">
    <citation type="journal article" date="2013" name="Nature">
        <title>Pan genome of the phytoplankton Emiliania underpins its global distribution.</title>
        <authorList>
            <person name="Read B.A."/>
            <person name="Kegel J."/>
            <person name="Klute M.J."/>
            <person name="Kuo A."/>
            <person name="Lefebvre S.C."/>
            <person name="Maumus F."/>
            <person name="Mayer C."/>
            <person name="Miller J."/>
            <person name="Monier A."/>
            <person name="Salamov A."/>
            <person name="Young J."/>
            <person name="Aguilar M."/>
            <person name="Claverie J.M."/>
            <person name="Frickenhaus S."/>
            <person name="Gonzalez K."/>
            <person name="Herman E.K."/>
            <person name="Lin Y.C."/>
            <person name="Napier J."/>
            <person name="Ogata H."/>
            <person name="Sarno A.F."/>
            <person name="Shmutz J."/>
            <person name="Schroeder D."/>
            <person name="de Vargas C."/>
            <person name="Verret F."/>
            <person name="von Dassow P."/>
            <person name="Valentin K."/>
            <person name="Van de Peer Y."/>
            <person name="Wheeler G."/>
            <person name="Dacks J.B."/>
            <person name="Delwiche C.F."/>
            <person name="Dyhrman S.T."/>
            <person name="Glockner G."/>
            <person name="John U."/>
            <person name="Richards T."/>
            <person name="Worden A.Z."/>
            <person name="Zhang X."/>
            <person name="Grigoriev I.V."/>
            <person name="Allen A.E."/>
            <person name="Bidle K."/>
            <person name="Borodovsky M."/>
            <person name="Bowler C."/>
            <person name="Brownlee C."/>
            <person name="Cock J.M."/>
            <person name="Elias M."/>
            <person name="Gladyshev V.N."/>
            <person name="Groth M."/>
            <person name="Guda C."/>
            <person name="Hadaegh A."/>
            <person name="Iglesias-Rodriguez M.D."/>
            <person name="Jenkins J."/>
            <person name="Jones B.M."/>
            <person name="Lawson T."/>
            <person name="Leese F."/>
            <person name="Lindquist E."/>
            <person name="Lobanov A."/>
            <person name="Lomsadze A."/>
            <person name="Malik S.B."/>
            <person name="Marsh M.E."/>
            <person name="Mackinder L."/>
            <person name="Mock T."/>
            <person name="Mueller-Roeber B."/>
            <person name="Pagarete A."/>
            <person name="Parker M."/>
            <person name="Probert I."/>
            <person name="Quesneville H."/>
            <person name="Raines C."/>
            <person name="Rensing S.A."/>
            <person name="Riano-Pachon D.M."/>
            <person name="Richier S."/>
            <person name="Rokitta S."/>
            <person name="Shiraiwa Y."/>
            <person name="Soanes D.M."/>
            <person name="van der Giezen M."/>
            <person name="Wahlund T.M."/>
            <person name="Williams B."/>
            <person name="Wilson W."/>
            <person name="Wolfe G."/>
            <person name="Wurch L.L."/>
        </authorList>
    </citation>
    <scope>NUCLEOTIDE SEQUENCE</scope>
</reference>